<dbReference type="RefSeq" id="WP_386674847.1">
    <property type="nucleotide sequence ID" value="NZ_JBHLTG010000009.1"/>
</dbReference>
<dbReference type="InterPro" id="IPR012341">
    <property type="entry name" value="6hp_glycosidase-like_sf"/>
</dbReference>
<comment type="caution">
    <text evidence="6">The sequence shown here is derived from an EMBL/GenBank/DDBJ whole genome shotgun (WGS) entry which is preliminary data.</text>
</comment>
<evidence type="ECO:0000256" key="4">
    <source>
        <dbReference type="SAM" id="MobiDB-lite"/>
    </source>
</evidence>
<evidence type="ECO:0000256" key="1">
    <source>
        <dbReference type="ARBA" id="ARBA00010833"/>
    </source>
</evidence>
<evidence type="ECO:0000313" key="7">
    <source>
        <dbReference type="Proteomes" id="UP001589896"/>
    </source>
</evidence>
<name>A0ABV6RZ19_9GAMM</name>
<evidence type="ECO:0000256" key="2">
    <source>
        <dbReference type="ARBA" id="ARBA00022801"/>
    </source>
</evidence>
<dbReference type="SUPFAM" id="SSF48208">
    <property type="entry name" value="Six-hairpin glycosidases"/>
    <property type="match status" value="1"/>
</dbReference>
<dbReference type="Gene3D" id="1.50.10.10">
    <property type="match status" value="1"/>
</dbReference>
<gene>
    <name evidence="6" type="ORF">ACFFGH_28130</name>
</gene>
<feature type="region of interest" description="Disordered" evidence="4">
    <location>
        <begin position="1"/>
        <end position="21"/>
    </location>
</feature>
<dbReference type="InterPro" id="IPR008928">
    <property type="entry name" value="6-hairpin_glycosidase_sf"/>
</dbReference>
<dbReference type="InterPro" id="IPR004888">
    <property type="entry name" value="Glycoside_hydrolase_63"/>
</dbReference>
<accession>A0ABV6RZ19</accession>
<keyword evidence="3" id="KW-0326">Glycosidase</keyword>
<keyword evidence="2" id="KW-0378">Hydrolase</keyword>
<proteinExistence type="inferred from homology"/>
<dbReference type="Pfam" id="PF22422">
    <property type="entry name" value="MGH1-like_GH"/>
    <property type="match status" value="1"/>
</dbReference>
<dbReference type="Proteomes" id="UP001589896">
    <property type="component" value="Unassembled WGS sequence"/>
</dbReference>
<evidence type="ECO:0000256" key="3">
    <source>
        <dbReference type="ARBA" id="ARBA00023295"/>
    </source>
</evidence>
<dbReference type="PANTHER" id="PTHR10412">
    <property type="entry name" value="MANNOSYL-OLIGOSACCHARIDE GLUCOSIDASE"/>
    <property type="match status" value="1"/>
</dbReference>
<evidence type="ECO:0000313" key="6">
    <source>
        <dbReference type="EMBL" id="MFC0681717.1"/>
    </source>
</evidence>
<dbReference type="InterPro" id="IPR054491">
    <property type="entry name" value="MGH1-like_GH"/>
</dbReference>
<keyword evidence="7" id="KW-1185">Reference proteome</keyword>
<feature type="domain" description="Mannosylglycerate hydrolase MGH1-like glycoside hydrolase" evidence="5">
    <location>
        <begin position="46"/>
        <end position="428"/>
    </location>
</feature>
<organism evidence="6 7">
    <name type="scientific">Lysobacter korlensis</name>
    <dbReference type="NCBI Taxonomy" id="553636"/>
    <lineage>
        <taxon>Bacteria</taxon>
        <taxon>Pseudomonadati</taxon>
        <taxon>Pseudomonadota</taxon>
        <taxon>Gammaproteobacteria</taxon>
        <taxon>Lysobacterales</taxon>
        <taxon>Lysobacteraceae</taxon>
        <taxon>Lysobacter</taxon>
    </lineage>
</organism>
<protein>
    <recommendedName>
        <fullName evidence="5">Mannosylglycerate hydrolase MGH1-like glycoside hydrolase domain-containing protein</fullName>
    </recommendedName>
</protein>
<dbReference type="EMBL" id="JBHLTG010000009">
    <property type="protein sequence ID" value="MFC0681717.1"/>
    <property type="molecule type" value="Genomic_DNA"/>
</dbReference>
<dbReference type="PANTHER" id="PTHR10412:SF11">
    <property type="entry name" value="MANNOSYL-OLIGOSACCHARIDE GLUCOSIDASE"/>
    <property type="match status" value="1"/>
</dbReference>
<comment type="similarity">
    <text evidence="1">Belongs to the glycosyl hydrolase 63 family.</text>
</comment>
<reference evidence="6 7" key="1">
    <citation type="submission" date="2024-09" db="EMBL/GenBank/DDBJ databases">
        <authorList>
            <person name="Sun Q."/>
            <person name="Mori K."/>
        </authorList>
    </citation>
    <scope>NUCLEOTIDE SEQUENCE [LARGE SCALE GENOMIC DNA]</scope>
    <source>
        <strain evidence="6 7">KCTC 23076</strain>
    </source>
</reference>
<evidence type="ECO:0000259" key="5">
    <source>
        <dbReference type="Pfam" id="PF22422"/>
    </source>
</evidence>
<sequence>MTSERRSSASEPDTEEIPSPDLVSEATRVLMENWRGLYTVPASGLYPHQWSWDSAFIAVGLRHVSPRRAQQELESLLGAQWADGRLPQIVFASGRDDEYSPGASFWRSELIPGSAPVPTAGLIQPPNHAWAALLVHEADPEESRRRRFLDRAYPRLVAWHEYLRRRRSDEAGLAFTVHPWETGMDNSPAWDAPLAAVRGTFGGNVPRPDLRHADVTERPSNAEYEKYLSLAATYRDAGCDDSVAATPFRVTDPGVTALWIRSELALGRIAEELGIEADHADRAAALTEALEDLWDAELGCYVPVDRVSCEPQRFRSITGLLPLIVPDLLHVDELLGTLHGEHFRLGRSVLVPSFDLTAPEFDTSRYWRGPAWFNTAWVLVNGLLECGLETEARVLADTMGARAVESDFAEYLDPITGAAHGTRRFSWTAALSLDLHVRLLEY</sequence>